<protein>
    <submittedName>
        <fullName evidence="12">Na+/H+ antiporter NhaC</fullName>
    </submittedName>
</protein>
<name>A0A975YPX6_9VIBR</name>
<dbReference type="PANTHER" id="PTHR33451">
    <property type="entry name" value="MALATE-2H(+)/NA(+)-LACTATE ANTIPORTER"/>
    <property type="match status" value="1"/>
</dbReference>
<keyword evidence="3" id="KW-0050">Antiport</keyword>
<dbReference type="InterPro" id="IPR004770">
    <property type="entry name" value="Na/H_antiport_NhaC"/>
</dbReference>
<dbReference type="InterPro" id="IPR018461">
    <property type="entry name" value="Na/H_Antiport_NhaC-like_C"/>
</dbReference>
<dbReference type="Pfam" id="PF03553">
    <property type="entry name" value="Na_H_antiporter"/>
    <property type="match status" value="1"/>
</dbReference>
<feature type="transmembrane region" description="Helical" evidence="10">
    <location>
        <begin position="96"/>
        <end position="119"/>
    </location>
</feature>
<feature type="transmembrane region" description="Helical" evidence="10">
    <location>
        <begin position="296"/>
        <end position="318"/>
    </location>
</feature>
<comment type="similarity">
    <text evidence="8">Belongs to the NhaC Na(+)/H(+) (TC 2.A.35) antiporter family.</text>
</comment>
<dbReference type="NCBIfam" id="TIGR00931">
    <property type="entry name" value="antiport_nhaC"/>
    <property type="match status" value="1"/>
</dbReference>
<keyword evidence="13" id="KW-1185">Reference proteome</keyword>
<evidence type="ECO:0000256" key="4">
    <source>
        <dbReference type="ARBA" id="ARBA00022475"/>
    </source>
</evidence>
<reference evidence="12" key="1">
    <citation type="submission" date="2021-06" db="EMBL/GenBank/DDBJ databases">
        <title>Vibrio nov. sp., novel gut bacterium isolated from Yellow Sea oyster.</title>
        <authorList>
            <person name="Muhammad N."/>
            <person name="Nguyen T.H."/>
            <person name="Lee Y.-J."/>
            <person name="Ko J."/>
            <person name="Kim S.-G."/>
        </authorList>
    </citation>
    <scope>NUCLEOTIDE SEQUENCE</scope>
    <source>
        <strain evidence="12">OG9-811</strain>
    </source>
</reference>
<feature type="transmembrane region" description="Helical" evidence="10">
    <location>
        <begin position="65"/>
        <end position="84"/>
    </location>
</feature>
<evidence type="ECO:0000256" key="7">
    <source>
        <dbReference type="ARBA" id="ARBA00023136"/>
    </source>
</evidence>
<feature type="transmembrane region" description="Helical" evidence="10">
    <location>
        <begin position="380"/>
        <end position="398"/>
    </location>
</feature>
<dbReference type="InterPro" id="IPR052180">
    <property type="entry name" value="NhaC_Na-H+_Antiporter"/>
</dbReference>
<dbReference type="EMBL" id="CP076643">
    <property type="protein sequence ID" value="QXO19021.1"/>
    <property type="molecule type" value="Genomic_DNA"/>
</dbReference>
<evidence type="ECO:0000313" key="12">
    <source>
        <dbReference type="EMBL" id="QXO19021.1"/>
    </source>
</evidence>
<feature type="transmembrane region" description="Helical" evidence="10">
    <location>
        <begin position="139"/>
        <end position="159"/>
    </location>
</feature>
<evidence type="ECO:0000256" key="8">
    <source>
        <dbReference type="ARBA" id="ARBA00038435"/>
    </source>
</evidence>
<feature type="transmembrane region" description="Helical" evidence="10">
    <location>
        <begin position="338"/>
        <end position="360"/>
    </location>
</feature>
<dbReference type="Proteomes" id="UP000694232">
    <property type="component" value="Chromosome 1"/>
</dbReference>
<organism evidence="12 13">
    <name type="scientific">Vibrio ostreae</name>
    <dbReference type="NCBI Taxonomy" id="2841925"/>
    <lineage>
        <taxon>Bacteria</taxon>
        <taxon>Pseudomonadati</taxon>
        <taxon>Pseudomonadota</taxon>
        <taxon>Gammaproteobacteria</taxon>
        <taxon>Vibrionales</taxon>
        <taxon>Vibrionaceae</taxon>
        <taxon>Vibrio</taxon>
    </lineage>
</organism>
<dbReference type="KEGG" id="vos:KNV97_12525"/>
<evidence type="ECO:0000256" key="5">
    <source>
        <dbReference type="ARBA" id="ARBA00022692"/>
    </source>
</evidence>
<keyword evidence="5 10" id="KW-0812">Transmembrane</keyword>
<keyword evidence="2" id="KW-0813">Transport</keyword>
<sequence length="527" mass="56707">MSKEQISRSKEQTTRSTEQATRSKDQQSYQEQIERPGLFLAILPIAITIGLLGIQLFYFGDFTPHTPLAIGIVFACAIAWLRGYRWNHMEQGLFHVIKVATSAIVIMLIIGMIIGIWIASGTVPMMIYYGFQVLTPQTFLAAAMILCAVISVSLGTSWTTTATVGLALMGVGEGFGIPMYWTAGAVVSGAFFGDKMSPLSDTTNLAPAVTGTNLFAHIRNMLPTTFPAMCIALVVYLFVGFNIIDAQQVDIAKIEALSTALNDHFEFNWLVLTPAVVVFGLALMKMPAIPSLMASVLFSMLIAVVVQGVSVHDALTFLQNGFSVETGNATADALLNRGGIQSMSWIITLVLIALALGGVLEQTRCLETIVLSIMSRVRTIFGLQLASTMTAAGTNLVAGDPYLSIALPGRMFSQAYRGMGYSTLCLSRSVEEGGTLISPLIPWNAGGAFVIHALGLGIAAGHTENLLYIVCAVACWASPLLGIIYAAFGKFCPKATEEEKRQWAEQGELILEPINEERPLGKPAVQY</sequence>
<evidence type="ECO:0000256" key="9">
    <source>
        <dbReference type="SAM" id="MobiDB-lite"/>
    </source>
</evidence>
<evidence type="ECO:0000256" key="2">
    <source>
        <dbReference type="ARBA" id="ARBA00022448"/>
    </source>
</evidence>
<dbReference type="PANTHER" id="PTHR33451:SF3">
    <property type="entry name" value="MALATE-2H(+)_NA(+)-LACTATE ANTIPORTER"/>
    <property type="match status" value="1"/>
</dbReference>
<keyword evidence="4" id="KW-1003">Cell membrane</keyword>
<gene>
    <name evidence="12" type="primary">nhaC</name>
    <name evidence="12" type="ORF">KNV97_12525</name>
</gene>
<keyword evidence="6 10" id="KW-1133">Transmembrane helix</keyword>
<feature type="transmembrane region" description="Helical" evidence="10">
    <location>
        <begin position="466"/>
        <end position="488"/>
    </location>
</feature>
<feature type="compositionally biased region" description="Polar residues" evidence="9">
    <location>
        <begin position="14"/>
        <end position="29"/>
    </location>
</feature>
<feature type="domain" description="Na+/H+ antiporter NhaC-like C-terminal" evidence="11">
    <location>
        <begin position="189"/>
        <end position="489"/>
    </location>
</feature>
<evidence type="ECO:0000313" key="13">
    <source>
        <dbReference type="Proteomes" id="UP000694232"/>
    </source>
</evidence>
<dbReference type="GO" id="GO:0015297">
    <property type="term" value="F:antiporter activity"/>
    <property type="evidence" value="ECO:0007669"/>
    <property type="project" value="UniProtKB-KW"/>
</dbReference>
<evidence type="ECO:0000256" key="3">
    <source>
        <dbReference type="ARBA" id="ARBA00022449"/>
    </source>
</evidence>
<feature type="transmembrane region" description="Helical" evidence="10">
    <location>
        <begin position="226"/>
        <end position="244"/>
    </location>
</feature>
<proteinExistence type="inferred from homology"/>
<feature type="compositionally biased region" description="Basic and acidic residues" evidence="9">
    <location>
        <begin position="1"/>
        <end position="13"/>
    </location>
</feature>
<accession>A0A975YPX6</accession>
<evidence type="ECO:0000256" key="6">
    <source>
        <dbReference type="ARBA" id="ARBA00022989"/>
    </source>
</evidence>
<comment type="subcellular location">
    <subcellularLocation>
        <location evidence="1">Cell membrane</location>
        <topology evidence="1">Multi-pass membrane protein</topology>
    </subcellularLocation>
</comment>
<evidence type="ECO:0000256" key="1">
    <source>
        <dbReference type="ARBA" id="ARBA00004651"/>
    </source>
</evidence>
<evidence type="ECO:0000256" key="10">
    <source>
        <dbReference type="SAM" id="Phobius"/>
    </source>
</evidence>
<evidence type="ECO:0000259" key="11">
    <source>
        <dbReference type="Pfam" id="PF03553"/>
    </source>
</evidence>
<feature type="transmembrane region" description="Helical" evidence="10">
    <location>
        <begin position="440"/>
        <end position="459"/>
    </location>
</feature>
<dbReference type="AlphaFoldDB" id="A0A975YPX6"/>
<feature type="transmembrane region" description="Helical" evidence="10">
    <location>
        <begin position="38"/>
        <end position="59"/>
    </location>
</feature>
<feature type="region of interest" description="Disordered" evidence="9">
    <location>
        <begin position="1"/>
        <end position="29"/>
    </location>
</feature>
<dbReference type="GO" id="GO:0005886">
    <property type="term" value="C:plasma membrane"/>
    <property type="evidence" value="ECO:0007669"/>
    <property type="project" value="UniProtKB-SubCell"/>
</dbReference>
<keyword evidence="7 10" id="KW-0472">Membrane</keyword>